<dbReference type="InterPro" id="IPR057264">
    <property type="entry name" value="Ribosomal_uL24_C"/>
</dbReference>
<evidence type="ECO:0000313" key="13">
    <source>
        <dbReference type="EMBL" id="RYU50069.1"/>
    </source>
</evidence>
<dbReference type="GO" id="GO:1990904">
    <property type="term" value="C:ribonucleoprotein complex"/>
    <property type="evidence" value="ECO:0007669"/>
    <property type="project" value="UniProtKB-KW"/>
</dbReference>
<proteinExistence type="inferred from homology"/>
<reference evidence="15 16" key="1">
    <citation type="submission" date="2019-02" db="EMBL/GenBank/DDBJ databases">
        <title>Genome sequences of Aliivibrio finisterrensis strains from farmed Atlantic salmon.</title>
        <authorList>
            <person name="Bowman J.P."/>
        </authorList>
    </citation>
    <scope>NUCLEOTIDE SEQUENCE [LARGE SCALE GENOMIC DNA]</scope>
    <source>
        <strain evidence="14 17">A21</strain>
        <strain evidence="12 15">A32</strain>
        <strain evidence="13 16">A46</strain>
    </source>
</reference>
<evidence type="ECO:0000313" key="14">
    <source>
        <dbReference type="EMBL" id="RYU62784.1"/>
    </source>
</evidence>
<evidence type="ECO:0000256" key="8">
    <source>
        <dbReference type="HAMAP-Rule" id="MF_01326"/>
    </source>
</evidence>
<keyword evidence="5 8" id="KW-0687">Ribonucleoprotein</keyword>
<dbReference type="Proteomes" id="UP000293465">
    <property type="component" value="Unassembled WGS sequence"/>
</dbReference>
<dbReference type="GO" id="GO:0005840">
    <property type="term" value="C:ribosome"/>
    <property type="evidence" value="ECO:0007669"/>
    <property type="project" value="UniProtKB-KW"/>
</dbReference>
<dbReference type="GeneID" id="56276444"/>
<dbReference type="Proteomes" id="UP000434870">
    <property type="component" value="Unassembled WGS sequence"/>
</dbReference>
<evidence type="ECO:0000256" key="1">
    <source>
        <dbReference type="ARBA" id="ARBA00010618"/>
    </source>
</evidence>
<dbReference type="EMBL" id="WBVP01000016">
    <property type="protein sequence ID" value="KAB2823883.1"/>
    <property type="molecule type" value="Genomic_DNA"/>
</dbReference>
<evidence type="ECO:0000256" key="4">
    <source>
        <dbReference type="ARBA" id="ARBA00022980"/>
    </source>
</evidence>
<dbReference type="NCBIfam" id="TIGR01079">
    <property type="entry name" value="rplX_bact"/>
    <property type="match status" value="1"/>
</dbReference>
<evidence type="ECO:0000313" key="18">
    <source>
        <dbReference type="Proteomes" id="UP000434870"/>
    </source>
</evidence>
<dbReference type="GO" id="GO:0003735">
    <property type="term" value="F:structural constituent of ribosome"/>
    <property type="evidence" value="ECO:0007669"/>
    <property type="project" value="InterPro"/>
</dbReference>
<feature type="domain" description="KOW" evidence="10">
    <location>
        <begin position="4"/>
        <end position="31"/>
    </location>
</feature>
<organism evidence="13 16">
    <name type="scientific">Aliivibrio finisterrensis</name>
    <dbReference type="NCBI Taxonomy" id="511998"/>
    <lineage>
        <taxon>Bacteria</taxon>
        <taxon>Pseudomonadati</taxon>
        <taxon>Pseudomonadota</taxon>
        <taxon>Gammaproteobacteria</taxon>
        <taxon>Vibrionales</taxon>
        <taxon>Vibrionaceae</taxon>
        <taxon>Aliivibrio</taxon>
    </lineage>
</organism>
<dbReference type="GO" id="GO:0006412">
    <property type="term" value="P:translation"/>
    <property type="evidence" value="ECO:0007669"/>
    <property type="project" value="UniProtKB-UniRule"/>
</dbReference>
<reference evidence="11 18" key="2">
    <citation type="submission" date="2019-09" db="EMBL/GenBank/DDBJ databases">
        <title>Genome of Aliivibrio finisterrensis LMG 23869 (type strain).</title>
        <authorList>
            <person name="Bowman J.P."/>
        </authorList>
    </citation>
    <scope>NUCLEOTIDE SEQUENCE [LARGE SCALE GENOMIC DNA]</scope>
    <source>
        <strain evidence="11 18">LMG 23869</strain>
    </source>
</reference>
<dbReference type="Pfam" id="PF17136">
    <property type="entry name" value="ribosomal_L24"/>
    <property type="match status" value="1"/>
</dbReference>
<evidence type="ECO:0000313" key="16">
    <source>
        <dbReference type="Proteomes" id="UP000294063"/>
    </source>
</evidence>
<evidence type="ECO:0000256" key="6">
    <source>
        <dbReference type="ARBA" id="ARBA00035206"/>
    </source>
</evidence>
<dbReference type="Proteomes" id="UP000294063">
    <property type="component" value="Unassembled WGS sequence"/>
</dbReference>
<dbReference type="InterPro" id="IPR041988">
    <property type="entry name" value="Ribosomal_uL24_KOW"/>
</dbReference>
<evidence type="ECO:0000313" key="17">
    <source>
        <dbReference type="Proteomes" id="UP000294166"/>
    </source>
</evidence>
<dbReference type="Proteomes" id="UP000294166">
    <property type="component" value="Unassembled WGS sequence"/>
</dbReference>
<dbReference type="EMBL" id="SEZJ01000015">
    <property type="protein sequence ID" value="RYU45290.1"/>
    <property type="molecule type" value="Genomic_DNA"/>
</dbReference>
<dbReference type="PANTHER" id="PTHR12903">
    <property type="entry name" value="MITOCHONDRIAL RIBOSOMAL PROTEIN L24"/>
    <property type="match status" value="1"/>
</dbReference>
<dbReference type="HAMAP" id="MF_01326_B">
    <property type="entry name" value="Ribosomal_uL24_B"/>
    <property type="match status" value="1"/>
</dbReference>
<gene>
    <name evidence="8 11" type="primary">rplX</name>
    <name evidence="12" type="ORF">ERW49_15345</name>
    <name evidence="14" type="ORF">ERW53_14810</name>
    <name evidence="13" type="ORF">ERW57_13395</name>
    <name evidence="11" type="ORF">F8B77_13730</name>
</gene>
<evidence type="ECO:0000313" key="15">
    <source>
        <dbReference type="Proteomes" id="UP000293465"/>
    </source>
</evidence>
<dbReference type="InterPro" id="IPR014722">
    <property type="entry name" value="Rib_uL2_dom2"/>
</dbReference>
<evidence type="ECO:0000313" key="11">
    <source>
        <dbReference type="EMBL" id="KAB2823883.1"/>
    </source>
</evidence>
<comment type="function">
    <text evidence="7 8">One of the proteins that surrounds the polypeptide exit tunnel on the outside of the subunit.</text>
</comment>
<dbReference type="OrthoDB" id="9807419at2"/>
<dbReference type="Gene3D" id="2.30.30.30">
    <property type="match status" value="1"/>
</dbReference>
<evidence type="ECO:0000256" key="2">
    <source>
        <dbReference type="ARBA" id="ARBA00022730"/>
    </source>
</evidence>
<dbReference type="InterPro" id="IPR008991">
    <property type="entry name" value="Translation_prot_SH3-like_sf"/>
</dbReference>
<comment type="similarity">
    <text evidence="1 8 9">Belongs to the universal ribosomal protein uL24 family.</text>
</comment>
<dbReference type="PROSITE" id="PS01108">
    <property type="entry name" value="RIBOSOMAL_L24"/>
    <property type="match status" value="1"/>
</dbReference>
<dbReference type="FunFam" id="2.30.30.30:FF:000004">
    <property type="entry name" value="50S ribosomal protein L24"/>
    <property type="match status" value="1"/>
</dbReference>
<evidence type="ECO:0000256" key="9">
    <source>
        <dbReference type="RuleBase" id="RU003477"/>
    </source>
</evidence>
<sequence>MAAKIRRNDEVIVLVGKDKGKKGKVTKVLETGKVIVEGINLVKKHQKPVPALGQQGGIVEKEAAIDASNIAIYNEATGKADRIGFRFEEGKKVRFFKSNGETISN</sequence>
<dbReference type="SUPFAM" id="SSF50104">
    <property type="entry name" value="Translation proteins SH3-like domain"/>
    <property type="match status" value="1"/>
</dbReference>
<evidence type="ECO:0000313" key="12">
    <source>
        <dbReference type="EMBL" id="RYU45290.1"/>
    </source>
</evidence>
<comment type="subunit">
    <text evidence="8">Part of the 50S ribosomal subunit.</text>
</comment>
<protein>
    <recommendedName>
        <fullName evidence="6 8">Large ribosomal subunit protein uL24</fullName>
    </recommendedName>
</protein>
<evidence type="ECO:0000259" key="10">
    <source>
        <dbReference type="SMART" id="SM00739"/>
    </source>
</evidence>
<comment type="function">
    <text evidence="8">One of two assembly initiator proteins, it binds directly to the 5'-end of the 23S rRNA, where it nucleates assembly of the 50S subunit.</text>
</comment>
<evidence type="ECO:0000256" key="5">
    <source>
        <dbReference type="ARBA" id="ARBA00023274"/>
    </source>
</evidence>
<comment type="caution">
    <text evidence="13">The sequence shown here is derived from an EMBL/GenBank/DDBJ whole genome shotgun (WGS) entry which is preliminary data.</text>
</comment>
<dbReference type="GO" id="GO:0019843">
    <property type="term" value="F:rRNA binding"/>
    <property type="evidence" value="ECO:0007669"/>
    <property type="project" value="UniProtKB-UniRule"/>
</dbReference>
<keyword evidence="4 8" id="KW-0689">Ribosomal protein</keyword>
<dbReference type="AlphaFoldDB" id="A0A4Q5KS63"/>
<keyword evidence="3 8" id="KW-0694">RNA-binding</keyword>
<keyword evidence="17" id="KW-1185">Reference proteome</keyword>
<dbReference type="InterPro" id="IPR003256">
    <property type="entry name" value="Ribosomal_uL24"/>
</dbReference>
<evidence type="ECO:0000256" key="7">
    <source>
        <dbReference type="ARBA" id="ARBA00058688"/>
    </source>
</evidence>
<dbReference type="RefSeq" id="WP_130045881.1">
    <property type="nucleotide sequence ID" value="NZ_SEZJ01000015.1"/>
</dbReference>
<dbReference type="InterPro" id="IPR005825">
    <property type="entry name" value="Ribosomal_uL24_CS"/>
</dbReference>
<dbReference type="EMBL" id="SEZN01000029">
    <property type="protein sequence ID" value="RYU62784.1"/>
    <property type="molecule type" value="Genomic_DNA"/>
</dbReference>
<dbReference type="CDD" id="cd06089">
    <property type="entry name" value="KOW_RPL26"/>
    <property type="match status" value="1"/>
</dbReference>
<keyword evidence="2 8" id="KW-0699">rRNA-binding</keyword>
<dbReference type="InterPro" id="IPR005824">
    <property type="entry name" value="KOW"/>
</dbReference>
<dbReference type="EMBL" id="SEZK01000024">
    <property type="protein sequence ID" value="RYU50069.1"/>
    <property type="molecule type" value="Genomic_DNA"/>
</dbReference>
<dbReference type="Pfam" id="PF00467">
    <property type="entry name" value="KOW"/>
    <property type="match status" value="1"/>
</dbReference>
<dbReference type="SMART" id="SM00739">
    <property type="entry name" value="KOW"/>
    <property type="match status" value="1"/>
</dbReference>
<accession>A0A4Q5KS63</accession>
<name>A0A4Q5KS63_9GAMM</name>
<evidence type="ECO:0000256" key="3">
    <source>
        <dbReference type="ARBA" id="ARBA00022884"/>
    </source>
</evidence>